<feature type="region of interest" description="Disordered" evidence="3">
    <location>
        <begin position="139"/>
        <end position="161"/>
    </location>
</feature>
<proteinExistence type="predicted"/>
<dbReference type="GO" id="GO:0019867">
    <property type="term" value="C:outer membrane"/>
    <property type="evidence" value="ECO:0007669"/>
    <property type="project" value="InterPro"/>
</dbReference>
<dbReference type="Pfam" id="PF04355">
    <property type="entry name" value="BamE"/>
    <property type="match status" value="1"/>
</dbReference>
<evidence type="ECO:0000256" key="4">
    <source>
        <dbReference type="SAM" id="SignalP"/>
    </source>
</evidence>
<evidence type="ECO:0000256" key="3">
    <source>
        <dbReference type="SAM" id="MobiDB-lite"/>
    </source>
</evidence>
<feature type="signal peptide" evidence="4">
    <location>
        <begin position="1"/>
        <end position="25"/>
    </location>
</feature>
<organism evidence="6 7">
    <name type="scientific">Haemophilus pittmaniae</name>
    <dbReference type="NCBI Taxonomy" id="249188"/>
    <lineage>
        <taxon>Bacteria</taxon>
        <taxon>Pseudomonadati</taxon>
        <taxon>Pseudomonadota</taxon>
        <taxon>Gammaproteobacteria</taxon>
        <taxon>Pasteurellales</taxon>
        <taxon>Pasteurellaceae</taxon>
        <taxon>Haemophilus</taxon>
    </lineage>
</organism>
<keyword evidence="7" id="KW-1185">Reference proteome</keyword>
<dbReference type="PROSITE" id="PS51257">
    <property type="entry name" value="PROKAR_LIPOPROTEIN"/>
    <property type="match status" value="1"/>
</dbReference>
<gene>
    <name evidence="6" type="ORF">NCTC13335_02119</name>
</gene>
<feature type="chain" id="PRO_5016680479" evidence="4">
    <location>
        <begin position="26"/>
        <end position="161"/>
    </location>
</feature>
<evidence type="ECO:0000256" key="2">
    <source>
        <dbReference type="ARBA" id="ARBA00023136"/>
    </source>
</evidence>
<dbReference type="Proteomes" id="UP000255264">
    <property type="component" value="Unassembled WGS sequence"/>
</dbReference>
<name>A0A377J1C6_9PAST</name>
<evidence type="ECO:0000313" key="7">
    <source>
        <dbReference type="Proteomes" id="UP000255264"/>
    </source>
</evidence>
<sequence>MNRVQKFTAISLLSLLLTACGGTISKVTEEGTSDNPIFPSIEKSTFKQDGSYPGSWPNWDNVRQIDRGLNKSQLYYLVGKPHFNEGFYRVREWDYVFNYRENGEHKVCQLKLLFDKNMNVNERLWQPASCEQTAQTFKPAALPEPPGRTRIVHVKESRRKP</sequence>
<dbReference type="EMBL" id="UGHS01000004">
    <property type="protein sequence ID" value="STO94193.1"/>
    <property type="molecule type" value="Genomic_DNA"/>
</dbReference>
<evidence type="ECO:0000313" key="6">
    <source>
        <dbReference type="EMBL" id="STO94193.1"/>
    </source>
</evidence>
<dbReference type="AlphaFoldDB" id="A0A377J1C6"/>
<keyword evidence="1 4" id="KW-0732">Signal</keyword>
<evidence type="ECO:0000259" key="5">
    <source>
        <dbReference type="Pfam" id="PF04355"/>
    </source>
</evidence>
<protein>
    <submittedName>
        <fullName evidence="6">Outer membrane protein</fullName>
    </submittedName>
</protein>
<reference evidence="6 7" key="1">
    <citation type="submission" date="2018-06" db="EMBL/GenBank/DDBJ databases">
        <authorList>
            <consortium name="Pathogen Informatics"/>
            <person name="Doyle S."/>
        </authorList>
    </citation>
    <scope>NUCLEOTIDE SEQUENCE [LARGE SCALE GENOMIC DNA]</scope>
    <source>
        <strain evidence="6 7">NCTC13335</strain>
    </source>
</reference>
<dbReference type="InterPro" id="IPR037873">
    <property type="entry name" value="BamE-like"/>
</dbReference>
<evidence type="ECO:0000256" key="1">
    <source>
        <dbReference type="ARBA" id="ARBA00022729"/>
    </source>
</evidence>
<feature type="domain" description="Outer membrane protein assembly factor BamE" evidence="5">
    <location>
        <begin position="54"/>
        <end position="121"/>
    </location>
</feature>
<accession>A0A377J1C6</accession>
<feature type="compositionally biased region" description="Basic residues" evidence="3">
    <location>
        <begin position="150"/>
        <end position="161"/>
    </location>
</feature>
<dbReference type="Gene3D" id="3.30.1450.10">
    <property type="match status" value="1"/>
</dbReference>
<dbReference type="OrthoDB" id="1149075at2"/>
<dbReference type="InterPro" id="IPR007450">
    <property type="entry name" value="BamE_dom"/>
</dbReference>
<keyword evidence="2" id="KW-0472">Membrane</keyword>